<dbReference type="EMBL" id="WHNW01000001">
    <property type="protein sequence ID" value="MPV85135.1"/>
    <property type="molecule type" value="Genomic_DNA"/>
</dbReference>
<evidence type="ECO:0000313" key="5">
    <source>
        <dbReference type="Proteomes" id="UP000471298"/>
    </source>
</evidence>
<dbReference type="PIRSF" id="PIRSF002741">
    <property type="entry name" value="MppA"/>
    <property type="match status" value="1"/>
</dbReference>
<name>A0A6N7EU51_9GAMM</name>
<reference evidence="4 5" key="1">
    <citation type="submission" date="2019-10" db="EMBL/GenBank/DDBJ databases">
        <title>Cardiobacteriales fam. a chemoheterotrophic member of the order Cardiobacteriales, and proposal of Cardiobacteriales fam. nov.</title>
        <authorList>
            <person name="Wang C."/>
        </authorList>
    </citation>
    <scope>NUCLEOTIDE SEQUENCE [LARGE SCALE GENOMIC DNA]</scope>
    <source>
        <strain evidence="4 5">ML27</strain>
    </source>
</reference>
<feature type="domain" description="Solute-binding protein family 5" evidence="3">
    <location>
        <begin position="97"/>
        <end position="467"/>
    </location>
</feature>
<dbReference type="InParanoid" id="A0A6N7EU51"/>
<accession>A0A6N7EU51</accession>
<proteinExistence type="predicted"/>
<dbReference type="Pfam" id="PF00496">
    <property type="entry name" value="SBP_bac_5"/>
    <property type="match status" value="1"/>
</dbReference>
<dbReference type="GO" id="GO:0030288">
    <property type="term" value="C:outer membrane-bounded periplasmic space"/>
    <property type="evidence" value="ECO:0007669"/>
    <property type="project" value="TreeGrafter"/>
</dbReference>
<evidence type="ECO:0000259" key="3">
    <source>
        <dbReference type="Pfam" id="PF00496"/>
    </source>
</evidence>
<comment type="caution">
    <text evidence="4">The sequence shown here is derived from an EMBL/GenBank/DDBJ whole genome shotgun (WGS) entry which is preliminary data.</text>
</comment>
<organism evidence="4 5">
    <name type="scientific">Ostreibacterium oceani</name>
    <dbReference type="NCBI Taxonomy" id="2654998"/>
    <lineage>
        <taxon>Bacteria</taxon>
        <taxon>Pseudomonadati</taxon>
        <taxon>Pseudomonadota</taxon>
        <taxon>Gammaproteobacteria</taxon>
        <taxon>Cardiobacteriales</taxon>
        <taxon>Ostreibacteriaceae</taxon>
        <taxon>Ostreibacterium</taxon>
    </lineage>
</organism>
<dbReference type="GO" id="GO:0042884">
    <property type="term" value="P:microcin transport"/>
    <property type="evidence" value="ECO:0007669"/>
    <property type="project" value="TreeGrafter"/>
</dbReference>
<protein>
    <submittedName>
        <fullName evidence="4">ABC transporter substrate-binding protein</fullName>
    </submittedName>
</protein>
<keyword evidence="5" id="KW-1185">Reference proteome</keyword>
<dbReference type="GO" id="GO:0015833">
    <property type="term" value="P:peptide transport"/>
    <property type="evidence" value="ECO:0007669"/>
    <property type="project" value="TreeGrafter"/>
</dbReference>
<sequence>MNDLMRLILIVFLLGTQANAQTIKTRAELPNDLVWQTNTDTPIFASEAAVRGGVFRMMMDDFPPTFRRVGPNANSSFRSYLDRNQLSLISLHPQTREIIPELATHWAVGSDNQTAYYRLNRKARWSDGEPVTADDYLFTMTFMRSPHIVAPWYNNYYTEQVVDVRKYDDYTISVKFATERPIEDILLNTSISPTPQHFHQLDENWVQWANWRIEPTTGAYQIGHFRKGRYIDFVRVSDWWGDDEHYFRHRFNVDRIRLKVVRNLNTAWIMFLKGDLDSFGLVLPEYWHERANHEKFDNGWIRRFWFYNETPQPSIGLFINLADPLFADKRVRDAIAYSLNIDKMNQTLMRGDYDRLPNFHTGYGEYSNPAIQAKPFDLATASKLLDAAGWQQRGDDGIRLKNEQRLSFRVSYSQANHTSRLALLKEEMKKAGIDMQLQLLTGASAYRNIMEKKHQVAWMGWGGGLRPAYRQHFHSDNAHKPQTNNITNTDDARMDRLIEDYRAATTKPERIRLAHEIQEKIVDIGAYIPTYMVPYTREAAWAYVQLPDSIAPKTAATLFDPMGLGTLWIDESIREKINNKVTLPAVTVIDERYRLKTDDTIPAAPTNDNNRRQ</sequence>
<dbReference type="RefSeq" id="WP_152808100.1">
    <property type="nucleotide sequence ID" value="NZ_WHNW01000001.1"/>
</dbReference>
<feature type="signal peptide" evidence="2">
    <location>
        <begin position="1"/>
        <end position="20"/>
    </location>
</feature>
<dbReference type="SUPFAM" id="SSF53850">
    <property type="entry name" value="Periplasmic binding protein-like II"/>
    <property type="match status" value="1"/>
</dbReference>
<dbReference type="InterPro" id="IPR030678">
    <property type="entry name" value="Peptide/Ni-bd"/>
</dbReference>
<dbReference type="PANTHER" id="PTHR30290:SF64">
    <property type="entry name" value="ABC TRANSPORTER PERIPLASMIC BINDING PROTEIN"/>
    <property type="match status" value="1"/>
</dbReference>
<feature type="chain" id="PRO_5027068283" evidence="2">
    <location>
        <begin position="21"/>
        <end position="613"/>
    </location>
</feature>
<dbReference type="Gene3D" id="3.40.190.10">
    <property type="entry name" value="Periplasmic binding protein-like II"/>
    <property type="match status" value="1"/>
</dbReference>
<dbReference type="Proteomes" id="UP000471298">
    <property type="component" value="Unassembled WGS sequence"/>
</dbReference>
<dbReference type="InterPro" id="IPR000914">
    <property type="entry name" value="SBP_5_dom"/>
</dbReference>
<evidence type="ECO:0000256" key="2">
    <source>
        <dbReference type="SAM" id="SignalP"/>
    </source>
</evidence>
<dbReference type="AlphaFoldDB" id="A0A6N7EU51"/>
<dbReference type="GO" id="GO:1904680">
    <property type="term" value="F:peptide transmembrane transporter activity"/>
    <property type="evidence" value="ECO:0007669"/>
    <property type="project" value="TreeGrafter"/>
</dbReference>
<dbReference type="InterPro" id="IPR039424">
    <property type="entry name" value="SBP_5"/>
</dbReference>
<dbReference type="CDD" id="cd08497">
    <property type="entry name" value="MbnE-like"/>
    <property type="match status" value="1"/>
</dbReference>
<dbReference type="FunCoup" id="A0A6N7EU51">
    <property type="interactions" value="61"/>
</dbReference>
<dbReference type="Gene3D" id="3.10.105.10">
    <property type="entry name" value="Dipeptide-binding Protein, Domain 3"/>
    <property type="match status" value="1"/>
</dbReference>
<evidence type="ECO:0000256" key="1">
    <source>
        <dbReference type="ARBA" id="ARBA00022729"/>
    </source>
</evidence>
<dbReference type="GO" id="GO:0043190">
    <property type="term" value="C:ATP-binding cassette (ABC) transporter complex"/>
    <property type="evidence" value="ECO:0007669"/>
    <property type="project" value="InterPro"/>
</dbReference>
<evidence type="ECO:0000313" key="4">
    <source>
        <dbReference type="EMBL" id="MPV85135.1"/>
    </source>
</evidence>
<dbReference type="PANTHER" id="PTHR30290">
    <property type="entry name" value="PERIPLASMIC BINDING COMPONENT OF ABC TRANSPORTER"/>
    <property type="match status" value="1"/>
</dbReference>
<keyword evidence="1 2" id="KW-0732">Signal</keyword>
<gene>
    <name evidence="4" type="ORF">GCU85_00105</name>
</gene>